<keyword evidence="1" id="KW-0472">Membrane</keyword>
<evidence type="ECO:0000313" key="3">
    <source>
        <dbReference type="EMBL" id="UUF09364.1"/>
    </source>
</evidence>
<feature type="transmembrane region" description="Helical" evidence="1">
    <location>
        <begin position="6"/>
        <end position="30"/>
    </location>
</feature>
<evidence type="ECO:0000256" key="1">
    <source>
        <dbReference type="SAM" id="Phobius"/>
    </source>
</evidence>
<evidence type="ECO:0000313" key="4">
    <source>
        <dbReference type="Proteomes" id="UP001058016"/>
    </source>
</evidence>
<accession>A0A9Q9CI54</accession>
<keyword evidence="1" id="KW-1133">Transmembrane helix</keyword>
<evidence type="ECO:0000313" key="2">
    <source>
        <dbReference type="EMBL" id="UUF05181.1"/>
    </source>
</evidence>
<dbReference type="AlphaFoldDB" id="A0A9Q9CI54"/>
<sequence length="52" mass="6105">MTAIWVNMIIGGILLFYLSGILVVIGLLIAKVTERQRERKTEKEKFKDYKDY</sequence>
<dbReference type="Proteomes" id="UP001058072">
    <property type="component" value="Chromosome"/>
</dbReference>
<keyword evidence="4" id="KW-1185">Reference proteome</keyword>
<reference evidence="3 4" key="1">
    <citation type="submission" date="2021-03" db="EMBL/GenBank/DDBJ databases">
        <title>Comparative Genomics and Metabolomics in the genus Turicibacter.</title>
        <authorList>
            <person name="Maki J."/>
            <person name="Looft T."/>
        </authorList>
    </citation>
    <scope>NUCLEOTIDE SEQUENCE</scope>
    <source>
        <strain evidence="3">ISU324</strain>
        <strain evidence="2 4">MMM721</strain>
    </source>
</reference>
<organism evidence="3 5">
    <name type="scientific">Turicibacter bilis</name>
    <dbReference type="NCBI Taxonomy" id="2735723"/>
    <lineage>
        <taxon>Bacteria</taxon>
        <taxon>Bacillati</taxon>
        <taxon>Bacillota</taxon>
        <taxon>Erysipelotrichia</taxon>
        <taxon>Erysipelotrichales</taxon>
        <taxon>Turicibacteraceae</taxon>
        <taxon>Turicibacter</taxon>
    </lineage>
</organism>
<keyword evidence="1" id="KW-0812">Transmembrane</keyword>
<dbReference type="EMBL" id="CP071249">
    <property type="protein sequence ID" value="UUF05181.1"/>
    <property type="molecule type" value="Genomic_DNA"/>
</dbReference>
<gene>
    <name evidence="2" type="ORF">J0J69_08745</name>
    <name evidence="3" type="ORF">J0J70_05235</name>
</gene>
<dbReference type="Proteomes" id="UP001058016">
    <property type="component" value="Chromosome"/>
</dbReference>
<dbReference type="EMBL" id="CP071250">
    <property type="protein sequence ID" value="UUF09364.1"/>
    <property type="molecule type" value="Genomic_DNA"/>
</dbReference>
<name>A0A9Q9CI54_9FIRM</name>
<proteinExistence type="predicted"/>
<protein>
    <submittedName>
        <fullName evidence="3">Uncharacterized protein</fullName>
    </submittedName>
</protein>
<evidence type="ECO:0000313" key="5">
    <source>
        <dbReference type="Proteomes" id="UP001058072"/>
    </source>
</evidence>
<dbReference type="RefSeq" id="WP_156344101.1">
    <property type="nucleotide sequence ID" value="NZ_CP071249.1"/>
</dbReference>